<keyword evidence="4 6" id="KW-1133">Transmembrane helix</keyword>
<feature type="transmembrane region" description="Helical" evidence="6">
    <location>
        <begin position="104"/>
        <end position="125"/>
    </location>
</feature>
<evidence type="ECO:0000313" key="9">
    <source>
        <dbReference type="Proteomes" id="UP000234950"/>
    </source>
</evidence>
<dbReference type="EMBL" id="PGVE01000017">
    <property type="protein sequence ID" value="PLS08629.1"/>
    <property type="molecule type" value="Genomic_DNA"/>
</dbReference>
<keyword evidence="2 6" id="KW-0813">Transport</keyword>
<reference evidence="8 9" key="1">
    <citation type="submission" date="2017-11" db="EMBL/GenBank/DDBJ databases">
        <title>Comparitive Functional Genomics of Dry Heat Resistant strains isolated from the Viking Spacecraft.</title>
        <authorList>
            <person name="Seuylemezian A."/>
            <person name="Cooper K."/>
            <person name="Vaishampayan P."/>
        </authorList>
    </citation>
    <scope>NUCLEOTIDE SEQUENCE [LARGE SCALE GENOMIC DNA]</scope>
    <source>
        <strain evidence="8 9">V32-6</strain>
    </source>
</reference>
<evidence type="ECO:0000256" key="2">
    <source>
        <dbReference type="ARBA" id="ARBA00022448"/>
    </source>
</evidence>
<dbReference type="AlphaFoldDB" id="A0A2N5HSZ0"/>
<evidence type="ECO:0000256" key="6">
    <source>
        <dbReference type="RuleBase" id="RU363032"/>
    </source>
</evidence>
<protein>
    <submittedName>
        <fullName evidence="8">Polysaccharide ABC transporter ATP-binding protein</fullName>
    </submittedName>
</protein>
<keyword evidence="3 6" id="KW-0812">Transmembrane</keyword>
<dbReference type="GO" id="GO:0055085">
    <property type="term" value="P:transmembrane transport"/>
    <property type="evidence" value="ECO:0007669"/>
    <property type="project" value="InterPro"/>
</dbReference>
<dbReference type="InterPro" id="IPR035906">
    <property type="entry name" value="MetI-like_sf"/>
</dbReference>
<gene>
    <name evidence="8" type="ORF">CVD27_03155</name>
</gene>
<keyword evidence="5 6" id="KW-0472">Membrane</keyword>
<keyword evidence="8" id="KW-0067">ATP-binding</keyword>
<dbReference type="OrthoDB" id="9785836at2"/>
<dbReference type="Proteomes" id="UP000234950">
    <property type="component" value="Unassembled WGS sequence"/>
</dbReference>
<feature type="transmembrane region" description="Helical" evidence="6">
    <location>
        <begin position="241"/>
        <end position="258"/>
    </location>
</feature>
<dbReference type="GO" id="GO:0005886">
    <property type="term" value="C:plasma membrane"/>
    <property type="evidence" value="ECO:0007669"/>
    <property type="project" value="UniProtKB-SubCell"/>
</dbReference>
<dbReference type="CDD" id="cd06261">
    <property type="entry name" value="TM_PBP2"/>
    <property type="match status" value="1"/>
</dbReference>
<dbReference type="InterPro" id="IPR000515">
    <property type="entry name" value="MetI-like"/>
</dbReference>
<dbReference type="Pfam" id="PF00528">
    <property type="entry name" value="BPD_transp_1"/>
    <property type="match status" value="1"/>
</dbReference>
<dbReference type="PANTHER" id="PTHR43496:SF1">
    <property type="entry name" value="POLYGALACTURONAN_RHAMNOGALACTURONAN TRANSPORT SYSTEM PERMEASE PROTEIN YTEP"/>
    <property type="match status" value="1"/>
</dbReference>
<evidence type="ECO:0000256" key="1">
    <source>
        <dbReference type="ARBA" id="ARBA00004141"/>
    </source>
</evidence>
<feature type="domain" description="ABC transmembrane type-1" evidence="7">
    <location>
        <begin position="100"/>
        <end position="315"/>
    </location>
</feature>
<name>A0A2N5HSZ0_9BACI</name>
<evidence type="ECO:0000256" key="5">
    <source>
        <dbReference type="ARBA" id="ARBA00023136"/>
    </source>
</evidence>
<comment type="caution">
    <text evidence="8">The sequence shown here is derived from an EMBL/GenBank/DDBJ whole genome shotgun (WGS) entry which is preliminary data.</text>
</comment>
<dbReference type="GO" id="GO:0005524">
    <property type="term" value="F:ATP binding"/>
    <property type="evidence" value="ECO:0007669"/>
    <property type="project" value="UniProtKB-KW"/>
</dbReference>
<feature type="transmembrane region" description="Helical" evidence="6">
    <location>
        <begin position="201"/>
        <end position="220"/>
    </location>
</feature>
<accession>A0A2N5HSZ0</accession>
<comment type="subcellular location">
    <subcellularLocation>
        <location evidence="6">Cell membrane</location>
        <topology evidence="6">Multi-pass membrane protein</topology>
    </subcellularLocation>
    <subcellularLocation>
        <location evidence="1">Membrane</location>
        <topology evidence="1">Multi-pass membrane protein</topology>
    </subcellularLocation>
</comment>
<dbReference type="Gene3D" id="1.10.3720.10">
    <property type="entry name" value="MetI-like"/>
    <property type="match status" value="1"/>
</dbReference>
<keyword evidence="8" id="KW-0547">Nucleotide-binding</keyword>
<feature type="transmembrane region" description="Helical" evidence="6">
    <location>
        <begin position="40"/>
        <end position="64"/>
    </location>
</feature>
<dbReference type="PANTHER" id="PTHR43496">
    <property type="entry name" value="PROTEIN LPLB"/>
    <property type="match status" value="1"/>
</dbReference>
<evidence type="ECO:0000256" key="4">
    <source>
        <dbReference type="ARBA" id="ARBA00022989"/>
    </source>
</evidence>
<evidence type="ECO:0000256" key="3">
    <source>
        <dbReference type="ARBA" id="ARBA00022692"/>
    </source>
</evidence>
<evidence type="ECO:0000313" key="8">
    <source>
        <dbReference type="EMBL" id="PLS08629.1"/>
    </source>
</evidence>
<proteinExistence type="inferred from homology"/>
<feature type="transmembrane region" description="Helical" evidence="6">
    <location>
        <begin position="146"/>
        <end position="171"/>
    </location>
</feature>
<organism evidence="8 9">
    <name type="scientific">Neobacillus cucumis</name>
    <dbReference type="NCBI Taxonomy" id="1740721"/>
    <lineage>
        <taxon>Bacteria</taxon>
        <taxon>Bacillati</taxon>
        <taxon>Bacillota</taxon>
        <taxon>Bacilli</taxon>
        <taxon>Bacillales</taxon>
        <taxon>Bacillaceae</taxon>
        <taxon>Neobacillus</taxon>
    </lineage>
</organism>
<evidence type="ECO:0000259" key="7">
    <source>
        <dbReference type="PROSITE" id="PS50928"/>
    </source>
</evidence>
<comment type="similarity">
    <text evidence="6">Belongs to the binding-protein-dependent transport system permease family.</text>
</comment>
<dbReference type="PROSITE" id="PS50928">
    <property type="entry name" value="ABC_TM1"/>
    <property type="match status" value="1"/>
</dbReference>
<keyword evidence="9" id="KW-1185">Reference proteome</keyword>
<feature type="transmembrane region" description="Helical" evidence="6">
    <location>
        <begin position="294"/>
        <end position="319"/>
    </location>
</feature>
<dbReference type="SUPFAM" id="SSF161098">
    <property type="entry name" value="MetI-like"/>
    <property type="match status" value="1"/>
</dbReference>
<sequence>MIERLCFELETVSTVTSSAKVIEKKKKRSKLYADLKRDKFLYLLMLPGILFFIIFKFIPMWGIIISFQEYSPYQGILNSEWVGLTHFERFFTNPDFLILFRNTMMISLLNLVFFFPLPILLAILLNEVRSKVFKRSIQSIVYLPHFLSWVIIAGISFLLLAESTGIINLLLEKLGVKSFDFLTNESTFWYLLVGQNMWKETGWGTIIFLAAVAGVNPQLYEAAKIDGASKLRQIWHITLPGIKNVIIVLFILRLGSIMDVGFEQVFLMANGAVSNVADVFETYVYRNGIQSGQFSYTTAVGLFKSIIGLVLVVIANWFAKRFGEEGIY</sequence>